<gene>
    <name evidence="3" type="ORF">PXEA_LOCUS18333</name>
</gene>
<proteinExistence type="predicted"/>
<dbReference type="Proteomes" id="UP000784294">
    <property type="component" value="Unassembled WGS sequence"/>
</dbReference>
<protein>
    <recommendedName>
        <fullName evidence="2">CorA-like transporter domain-containing protein</fullName>
    </recommendedName>
</protein>
<evidence type="ECO:0000256" key="1">
    <source>
        <dbReference type="SAM" id="Coils"/>
    </source>
</evidence>
<name>A0A448X0N0_9PLAT</name>
<dbReference type="Pfam" id="PF26616">
    <property type="entry name" value="CorA-like"/>
    <property type="match status" value="1"/>
</dbReference>
<evidence type="ECO:0000313" key="4">
    <source>
        <dbReference type="Proteomes" id="UP000784294"/>
    </source>
</evidence>
<evidence type="ECO:0000259" key="2">
    <source>
        <dbReference type="Pfam" id="PF26616"/>
    </source>
</evidence>
<dbReference type="EMBL" id="CAAALY010070384">
    <property type="protein sequence ID" value="VEL24893.1"/>
    <property type="molecule type" value="Genomic_DNA"/>
</dbReference>
<feature type="domain" description="CorA-like transporter" evidence="2">
    <location>
        <begin position="11"/>
        <end position="110"/>
    </location>
</feature>
<keyword evidence="1" id="KW-0175">Coiled coil</keyword>
<dbReference type="OrthoDB" id="418358at2759"/>
<keyword evidence="4" id="KW-1185">Reference proteome</keyword>
<dbReference type="InterPro" id="IPR058257">
    <property type="entry name" value="CorA-like_dom"/>
</dbReference>
<reference evidence="3" key="1">
    <citation type="submission" date="2018-11" db="EMBL/GenBank/DDBJ databases">
        <authorList>
            <consortium name="Pathogen Informatics"/>
        </authorList>
    </citation>
    <scope>NUCLEOTIDE SEQUENCE</scope>
</reference>
<organism evidence="3 4">
    <name type="scientific">Protopolystoma xenopodis</name>
    <dbReference type="NCBI Taxonomy" id="117903"/>
    <lineage>
        <taxon>Eukaryota</taxon>
        <taxon>Metazoa</taxon>
        <taxon>Spiralia</taxon>
        <taxon>Lophotrochozoa</taxon>
        <taxon>Platyhelminthes</taxon>
        <taxon>Monogenea</taxon>
        <taxon>Polyopisthocotylea</taxon>
        <taxon>Polystomatidea</taxon>
        <taxon>Polystomatidae</taxon>
        <taxon>Protopolystoma</taxon>
    </lineage>
</organism>
<evidence type="ECO:0000313" key="3">
    <source>
        <dbReference type="EMBL" id="VEL24893.1"/>
    </source>
</evidence>
<sequence length="130" mass="14693">MGVDKPVCKSRSGLSCSSTYALTSVKADSFSTDPLSIVNKAAFNSLDLEVGASSTKLLNRYQELHEIVIRLTAENKQLRQQLEEAQEEILTRSLEEGRFLLKFSDKSWASETDNCTREEVTCVRIFNYYV</sequence>
<comment type="caution">
    <text evidence="3">The sequence shown here is derived from an EMBL/GenBank/DDBJ whole genome shotgun (WGS) entry which is preliminary data.</text>
</comment>
<accession>A0A448X0N0</accession>
<dbReference type="AlphaFoldDB" id="A0A448X0N0"/>
<feature type="coiled-coil region" evidence="1">
    <location>
        <begin position="61"/>
        <end position="95"/>
    </location>
</feature>